<dbReference type="EMBL" id="CP150096">
    <property type="protein sequence ID" value="WZN45714.1"/>
    <property type="molecule type" value="Genomic_DNA"/>
</dbReference>
<keyword evidence="4" id="KW-1185">Reference proteome</keyword>
<feature type="transmembrane region" description="Helical" evidence="1">
    <location>
        <begin position="72"/>
        <end position="93"/>
    </location>
</feature>
<dbReference type="Proteomes" id="UP001449657">
    <property type="component" value="Chromosome"/>
</dbReference>
<evidence type="ECO:0000313" key="3">
    <source>
        <dbReference type="EMBL" id="WZN45714.1"/>
    </source>
</evidence>
<accession>A0ABZ2Z0B2</accession>
<dbReference type="Gene3D" id="3.30.565.10">
    <property type="entry name" value="Histidine kinase-like ATPase, C-terminal domain"/>
    <property type="match status" value="1"/>
</dbReference>
<protein>
    <submittedName>
        <fullName evidence="3">Histidine kinase</fullName>
    </submittedName>
</protein>
<feature type="domain" description="Signal transduction histidine kinase internal region" evidence="2">
    <location>
        <begin position="165"/>
        <end position="244"/>
    </location>
</feature>
<keyword evidence="3" id="KW-0418">Kinase</keyword>
<feature type="transmembrane region" description="Helical" evidence="1">
    <location>
        <begin position="38"/>
        <end position="60"/>
    </location>
</feature>
<dbReference type="SUPFAM" id="SSF55874">
    <property type="entry name" value="ATPase domain of HSP90 chaperone/DNA topoisomerase II/histidine kinase"/>
    <property type="match status" value="1"/>
</dbReference>
<keyword evidence="3" id="KW-0808">Transferase</keyword>
<keyword evidence="1" id="KW-0812">Transmembrane</keyword>
<keyword evidence="1" id="KW-1133">Transmembrane helix</keyword>
<evidence type="ECO:0000259" key="2">
    <source>
        <dbReference type="Pfam" id="PF06580"/>
    </source>
</evidence>
<dbReference type="PANTHER" id="PTHR34220:SF7">
    <property type="entry name" value="SENSOR HISTIDINE KINASE YPDA"/>
    <property type="match status" value="1"/>
</dbReference>
<reference evidence="3 4" key="1">
    <citation type="submission" date="2024-03" db="EMBL/GenBank/DDBJ databases">
        <title>Chitinophaga caseinilytica sp. nov., a casein hydrolysing bacterium isolated from forest soil.</title>
        <authorList>
            <person name="Lee D.S."/>
            <person name="Han D.M."/>
            <person name="Baek J.H."/>
            <person name="Choi D.G."/>
            <person name="Jeon J.H."/>
            <person name="Jeon C.O."/>
        </authorList>
    </citation>
    <scope>NUCLEOTIDE SEQUENCE [LARGE SCALE GENOMIC DNA]</scope>
    <source>
        <strain evidence="3 4">KACC 19118</strain>
    </source>
</reference>
<name>A0ABZ2Z0B2_9BACT</name>
<dbReference type="Pfam" id="PF06580">
    <property type="entry name" value="His_kinase"/>
    <property type="match status" value="1"/>
</dbReference>
<feature type="transmembrane region" description="Helical" evidence="1">
    <location>
        <begin position="12"/>
        <end position="32"/>
    </location>
</feature>
<dbReference type="InterPro" id="IPR050640">
    <property type="entry name" value="Bact_2-comp_sensor_kinase"/>
</dbReference>
<sequence>MKSASSYLKNGRFLTHLLFWAFAFLLLTYIYSTAFGSYRLGTVVVLMLLPVHMLYYYLLIHQVLPSFFKGRYLRTVIAGLAVMVLMAVLYRLAEIFVTDPYIYDFYIRDDPDFTWGKLAKSRWQQFVSPGDFVNAVERSNVVVWIGLTSKLFMMWHERKNAILQAELSSLKGQLHPHFLFNSLNNIYALSLDNAPQTPGVVLGLSNILRYVIYECAADRVSLERDIEIMNDYIRLEQLRYEDRLDLNVRIEGEPPGRYRIAPLLMLPLLENAFKHGVGETVEGAWINMELLVRDGALHLKISNSKPEQPVPGRTEQSGGIGLSNVKNRLRLLYPEAHSLAWYDEEECFIIELMVKLSAHDAA</sequence>
<keyword evidence="1" id="KW-0472">Membrane</keyword>
<gene>
    <name evidence="3" type="ORF">WJU22_22705</name>
</gene>
<evidence type="ECO:0000256" key="1">
    <source>
        <dbReference type="SAM" id="Phobius"/>
    </source>
</evidence>
<dbReference type="RefSeq" id="WP_341840464.1">
    <property type="nucleotide sequence ID" value="NZ_CP149792.1"/>
</dbReference>
<dbReference type="InterPro" id="IPR036890">
    <property type="entry name" value="HATPase_C_sf"/>
</dbReference>
<organism evidence="3 4">
    <name type="scientific">Chitinophaga caseinilytica</name>
    <dbReference type="NCBI Taxonomy" id="2267521"/>
    <lineage>
        <taxon>Bacteria</taxon>
        <taxon>Pseudomonadati</taxon>
        <taxon>Bacteroidota</taxon>
        <taxon>Chitinophagia</taxon>
        <taxon>Chitinophagales</taxon>
        <taxon>Chitinophagaceae</taxon>
        <taxon>Chitinophaga</taxon>
    </lineage>
</organism>
<dbReference type="InterPro" id="IPR010559">
    <property type="entry name" value="Sig_transdc_His_kin_internal"/>
</dbReference>
<proteinExistence type="predicted"/>
<evidence type="ECO:0000313" key="4">
    <source>
        <dbReference type="Proteomes" id="UP001449657"/>
    </source>
</evidence>
<dbReference type="PANTHER" id="PTHR34220">
    <property type="entry name" value="SENSOR HISTIDINE KINASE YPDA"/>
    <property type="match status" value="1"/>
</dbReference>
<dbReference type="GO" id="GO:0016301">
    <property type="term" value="F:kinase activity"/>
    <property type="evidence" value="ECO:0007669"/>
    <property type="project" value="UniProtKB-KW"/>
</dbReference>